<dbReference type="Proteomes" id="UP001364617">
    <property type="component" value="Unassembled WGS sequence"/>
</dbReference>
<accession>A0AAN9C834</accession>
<evidence type="ECO:0000313" key="3">
    <source>
        <dbReference type="Proteomes" id="UP001364617"/>
    </source>
</evidence>
<gene>
    <name evidence="2" type="ORF">R3I93_021199</name>
</gene>
<comment type="caution">
    <text evidence="2">The sequence shown here is derived from an EMBL/GenBank/DDBJ whole genome shotgun (WGS) entry which is preliminary data.</text>
</comment>
<feature type="region of interest" description="Disordered" evidence="1">
    <location>
        <begin position="126"/>
        <end position="149"/>
    </location>
</feature>
<feature type="compositionally biased region" description="Basic residues" evidence="1">
    <location>
        <begin position="140"/>
        <end position="149"/>
    </location>
</feature>
<evidence type="ECO:0000313" key="2">
    <source>
        <dbReference type="EMBL" id="KAK7125754.1"/>
    </source>
</evidence>
<feature type="compositionally biased region" description="Polar residues" evidence="1">
    <location>
        <begin position="126"/>
        <end position="136"/>
    </location>
</feature>
<dbReference type="EMBL" id="JAYKXH010000023">
    <property type="protein sequence ID" value="KAK7125754.1"/>
    <property type="molecule type" value="Genomic_DNA"/>
</dbReference>
<keyword evidence="3" id="KW-1185">Reference proteome</keyword>
<name>A0AAN9C834_9TELE</name>
<dbReference type="AlphaFoldDB" id="A0AAN9C834"/>
<organism evidence="2 3">
    <name type="scientific">Phoxinus phoxinus</name>
    <name type="common">Eurasian minnow</name>
    <dbReference type="NCBI Taxonomy" id="58324"/>
    <lineage>
        <taxon>Eukaryota</taxon>
        <taxon>Metazoa</taxon>
        <taxon>Chordata</taxon>
        <taxon>Craniata</taxon>
        <taxon>Vertebrata</taxon>
        <taxon>Euteleostomi</taxon>
        <taxon>Actinopterygii</taxon>
        <taxon>Neopterygii</taxon>
        <taxon>Teleostei</taxon>
        <taxon>Ostariophysi</taxon>
        <taxon>Cypriniformes</taxon>
        <taxon>Leuciscidae</taxon>
        <taxon>Phoxininae</taxon>
        <taxon>Phoxinus</taxon>
    </lineage>
</organism>
<reference evidence="2 3" key="1">
    <citation type="submission" date="2024-02" db="EMBL/GenBank/DDBJ databases">
        <title>Chromosome-level genome assembly of the Eurasian Minnow (Phoxinus phoxinus).</title>
        <authorList>
            <person name="Oriowo T.O."/>
            <person name="Martin S."/>
            <person name="Stange M."/>
            <person name="Chrysostomakis Y."/>
            <person name="Brown T."/>
            <person name="Winkler S."/>
            <person name="Kukowka S."/>
            <person name="Myers E.W."/>
            <person name="Bohne A."/>
        </authorList>
    </citation>
    <scope>NUCLEOTIDE SEQUENCE [LARGE SCALE GENOMIC DNA]</scope>
    <source>
        <strain evidence="2">ZFMK-TIS-60720</strain>
        <tissue evidence="2">Whole Organism</tissue>
    </source>
</reference>
<sequence length="149" mass="16634">MFHSTMVRAVRSHICVMDHLWTFSQTLSGLYFHGCKENSGKDTHTEKVFVIPSASTYSGADGGPHWRDEKKKEAGTCLPPKIPVLFACSHLPACRSYSSSCMMLLLELFPCLAPLYRSLSGSTLRPRGQNYNTGQDGQAARRRGHPNRF</sequence>
<protein>
    <submittedName>
        <fullName evidence="2">Uncharacterized protein</fullName>
    </submittedName>
</protein>
<proteinExistence type="predicted"/>
<evidence type="ECO:0000256" key="1">
    <source>
        <dbReference type="SAM" id="MobiDB-lite"/>
    </source>
</evidence>